<dbReference type="PANTHER" id="PTHR43649:SF34">
    <property type="entry name" value="ABC TRANSPORTER PERIPLASMIC-BINDING PROTEIN YCJN-RELATED"/>
    <property type="match status" value="1"/>
</dbReference>
<feature type="chain" id="PRO_5039435418" evidence="4">
    <location>
        <begin position="24"/>
        <end position="471"/>
    </location>
</feature>
<dbReference type="SUPFAM" id="SSF53850">
    <property type="entry name" value="Periplasmic binding protein-like II"/>
    <property type="match status" value="1"/>
</dbReference>
<dbReference type="AlphaFoldDB" id="A0A4R5XQS6"/>
<name>A0A4R5XQS6_9MICC</name>
<dbReference type="Pfam" id="PF01547">
    <property type="entry name" value="SBP_bac_1"/>
    <property type="match status" value="1"/>
</dbReference>
<evidence type="ECO:0000313" key="5">
    <source>
        <dbReference type="EMBL" id="TDL33292.1"/>
    </source>
</evidence>
<evidence type="ECO:0000313" key="6">
    <source>
        <dbReference type="Proteomes" id="UP000294621"/>
    </source>
</evidence>
<dbReference type="RefSeq" id="WP_133351743.1">
    <property type="nucleotide sequence ID" value="NZ_SMZQ01000012.1"/>
</dbReference>
<reference evidence="5 6" key="1">
    <citation type="submission" date="2019-03" db="EMBL/GenBank/DDBJ databases">
        <title>Genome Sequencing and Assembly of Various Microbes Isolated from Partially Reclaimed Soil and Acid Mine Drainage (AMD) Site.</title>
        <authorList>
            <person name="Steinbock B."/>
            <person name="Bechtold R."/>
            <person name="Sevigny J.L."/>
            <person name="Thomas D."/>
            <person name="Cuthill L.R."/>
            <person name="Aveiro Johannsen E.J."/>
            <person name="Thomas K."/>
            <person name="Ghosh A."/>
        </authorList>
    </citation>
    <scope>NUCLEOTIDE SEQUENCE [LARGE SCALE GENOMIC DNA]</scope>
    <source>
        <strain evidence="5 6">S-A1</strain>
    </source>
</reference>
<dbReference type="PROSITE" id="PS51257">
    <property type="entry name" value="PROKAR_LIPOPROTEIN"/>
    <property type="match status" value="1"/>
</dbReference>
<evidence type="ECO:0000256" key="2">
    <source>
        <dbReference type="ARBA" id="ARBA00022448"/>
    </source>
</evidence>
<comment type="similarity">
    <text evidence="1">Belongs to the bacterial solute-binding protein 1 family.</text>
</comment>
<feature type="signal peptide" evidence="4">
    <location>
        <begin position="1"/>
        <end position="23"/>
    </location>
</feature>
<dbReference type="Gene3D" id="3.40.190.10">
    <property type="entry name" value="Periplasmic binding protein-like II"/>
    <property type="match status" value="1"/>
</dbReference>
<organism evidence="5 6">
    <name type="scientific">Arthrobacter nitrophenolicus</name>
    <dbReference type="NCBI Taxonomy" id="683150"/>
    <lineage>
        <taxon>Bacteria</taxon>
        <taxon>Bacillati</taxon>
        <taxon>Actinomycetota</taxon>
        <taxon>Actinomycetes</taxon>
        <taxon>Micrococcales</taxon>
        <taxon>Micrococcaceae</taxon>
        <taxon>Arthrobacter</taxon>
    </lineage>
</organism>
<protein>
    <submittedName>
        <fullName evidence="5">Extracellular solute-binding protein</fullName>
    </submittedName>
</protein>
<comment type="caution">
    <text evidence="5">The sequence shown here is derived from an EMBL/GenBank/DDBJ whole genome shotgun (WGS) entry which is preliminary data.</text>
</comment>
<dbReference type="Proteomes" id="UP000294621">
    <property type="component" value="Unassembled WGS sequence"/>
</dbReference>
<keyword evidence="3 4" id="KW-0732">Signal</keyword>
<dbReference type="InterPro" id="IPR006059">
    <property type="entry name" value="SBP"/>
</dbReference>
<gene>
    <name evidence="5" type="ORF">E2R57_18750</name>
</gene>
<evidence type="ECO:0000256" key="3">
    <source>
        <dbReference type="ARBA" id="ARBA00022729"/>
    </source>
</evidence>
<dbReference type="InterPro" id="IPR050490">
    <property type="entry name" value="Bact_solute-bd_prot1"/>
</dbReference>
<sequence>MRTRGRSTVAAVATAALAVAMLAGCTQDEGSDTGPTGGTGGEPITVWTADTLPDRVAKTEAIIEKFTAATGVQVELVGVPEDQFNQVLTSSAAAGDLPDVIGSISLAQVRTLAANDLVDSDTNKAIVESLGEGTFSERALELTRDGDEQLSVPDSSWQQLLYYRKDLFEKAGIAAPKTYDDIKAAAQKLDTPELAGIAAANKPGEAFTQQTFEHIAQGNGCEMVNDQGDITFDSPECVGALTFYRDMLKDYSVPGAQDVDTVRASYFAGQAAMAIWSTFLLDEMAGLRNDAAPTCPECAADPAFLAKNTGVVTGIQGPDGDQPAQFGEVVSWTVTKDSASDSARKFVEYFMTEGYVDWLSIAPEGRLPVRAGTADNPTEYADKWKTMPAGVDKKEPLGNFYSEDVLSVLEQGPDELKRWGITQGQGDLVGAALGELPIAKAVSDVTSGGVDPETAAKQAADSLKSIKDSLQ</sequence>
<keyword evidence="2" id="KW-0813">Transport</keyword>
<dbReference type="OrthoDB" id="9770625at2"/>
<evidence type="ECO:0000256" key="4">
    <source>
        <dbReference type="SAM" id="SignalP"/>
    </source>
</evidence>
<dbReference type="EMBL" id="SMZQ01000012">
    <property type="protein sequence ID" value="TDL33292.1"/>
    <property type="molecule type" value="Genomic_DNA"/>
</dbReference>
<evidence type="ECO:0000256" key="1">
    <source>
        <dbReference type="ARBA" id="ARBA00008520"/>
    </source>
</evidence>
<accession>A0A4R5XQS6</accession>
<dbReference type="PANTHER" id="PTHR43649">
    <property type="entry name" value="ARABINOSE-BINDING PROTEIN-RELATED"/>
    <property type="match status" value="1"/>
</dbReference>
<proteinExistence type="inferred from homology"/>